<evidence type="ECO:0008006" key="3">
    <source>
        <dbReference type="Google" id="ProtNLM"/>
    </source>
</evidence>
<accession>A0A5B8LGU0</accession>
<dbReference type="InterPro" id="IPR036527">
    <property type="entry name" value="SCP2_sterol-bd_dom_sf"/>
</dbReference>
<name>A0A5B8LGU0_9SPHN</name>
<protein>
    <recommendedName>
        <fullName evidence="3">SCP2 domain-containing protein</fullName>
    </recommendedName>
</protein>
<sequence length="143" mass="16385">MAVVDAMGDWGHRWVTTQATMAHLDVKLLMWNMRRKINPDPMPRRRSIIQIIYRDLSLQSRNWWLIAEPGRDVDLCLVDPGFDVDLYITTDLRTMTEVWMGYRPIAGAIDGGSLVLVGNRELEATFQTWLGASRYAAMEKCVA</sequence>
<dbReference type="Proteomes" id="UP000315673">
    <property type="component" value="Chromosome"/>
</dbReference>
<dbReference type="EMBL" id="CP042306">
    <property type="protein sequence ID" value="QDZ06852.1"/>
    <property type="molecule type" value="Genomic_DNA"/>
</dbReference>
<dbReference type="RefSeq" id="WP_146569936.1">
    <property type="nucleotide sequence ID" value="NZ_CP042306.1"/>
</dbReference>
<gene>
    <name evidence="1" type="ORF">FPZ24_04645</name>
</gene>
<evidence type="ECO:0000313" key="1">
    <source>
        <dbReference type="EMBL" id="QDZ06852.1"/>
    </source>
</evidence>
<dbReference type="SUPFAM" id="SSF55718">
    <property type="entry name" value="SCP-like"/>
    <property type="match status" value="1"/>
</dbReference>
<proteinExistence type="predicted"/>
<evidence type="ECO:0000313" key="2">
    <source>
        <dbReference type="Proteomes" id="UP000315673"/>
    </source>
</evidence>
<reference evidence="1 2" key="1">
    <citation type="submission" date="2019-07" db="EMBL/GenBank/DDBJ databases">
        <title>Full genome sequence of Sphingomonas sp. 4R-6-7(HKS19).</title>
        <authorList>
            <person name="Im W.-T."/>
        </authorList>
    </citation>
    <scope>NUCLEOTIDE SEQUENCE [LARGE SCALE GENOMIC DNA]</scope>
    <source>
        <strain evidence="1 2">HKS19</strain>
    </source>
</reference>
<keyword evidence="2" id="KW-1185">Reference proteome</keyword>
<dbReference type="AlphaFoldDB" id="A0A5B8LGU0"/>
<organism evidence="1 2">
    <name type="scientific">Sphingomonas panacisoli</name>
    <dbReference type="NCBI Taxonomy" id="1813879"/>
    <lineage>
        <taxon>Bacteria</taxon>
        <taxon>Pseudomonadati</taxon>
        <taxon>Pseudomonadota</taxon>
        <taxon>Alphaproteobacteria</taxon>
        <taxon>Sphingomonadales</taxon>
        <taxon>Sphingomonadaceae</taxon>
        <taxon>Sphingomonas</taxon>
    </lineage>
</organism>
<dbReference type="OrthoDB" id="9782219at2"/>
<dbReference type="KEGG" id="spai:FPZ24_04645"/>